<dbReference type="AlphaFoldDB" id="A0A844GBK0"/>
<evidence type="ECO:0000313" key="1">
    <source>
        <dbReference type="EMBL" id="MTD32730.1"/>
    </source>
</evidence>
<proteinExistence type="predicted"/>
<keyword evidence="2" id="KW-1185">Reference proteome</keyword>
<reference evidence="1 2" key="1">
    <citation type="submission" date="2019-11" db="EMBL/GenBank/DDBJ databases">
        <title>Draft genome sequence of Paludibacterium sp. dN18-1.</title>
        <authorList>
            <person name="Im W.-T."/>
        </authorList>
    </citation>
    <scope>NUCLEOTIDE SEQUENCE [LARGE SCALE GENOMIC DNA]</scope>
    <source>
        <strain evidence="2">dN 18-1</strain>
    </source>
</reference>
<evidence type="ECO:0000313" key="2">
    <source>
        <dbReference type="Proteomes" id="UP000446658"/>
    </source>
</evidence>
<dbReference type="RefSeq" id="WP_230369254.1">
    <property type="nucleotide sequence ID" value="NZ_WLYX01000001.1"/>
</dbReference>
<sequence>MAAFDQIKRIYARRRGTHYPIVVTVGIDEAAALLPVQQESQDGWQRALA</sequence>
<name>A0A844GBK0_9NEIS</name>
<gene>
    <name evidence="1" type="ORF">GKE73_03815</name>
</gene>
<protein>
    <submittedName>
        <fullName evidence="1">Uncharacterized protein</fullName>
    </submittedName>
</protein>
<organism evidence="1 2">
    <name type="scientific">Paludibacterium denitrificans</name>
    <dbReference type="NCBI Taxonomy" id="2675226"/>
    <lineage>
        <taxon>Bacteria</taxon>
        <taxon>Pseudomonadati</taxon>
        <taxon>Pseudomonadota</taxon>
        <taxon>Betaproteobacteria</taxon>
        <taxon>Neisseriales</taxon>
        <taxon>Chromobacteriaceae</taxon>
        <taxon>Paludibacterium</taxon>
    </lineage>
</organism>
<dbReference type="EMBL" id="WLYX01000001">
    <property type="protein sequence ID" value="MTD32730.1"/>
    <property type="molecule type" value="Genomic_DNA"/>
</dbReference>
<dbReference type="Proteomes" id="UP000446658">
    <property type="component" value="Unassembled WGS sequence"/>
</dbReference>
<accession>A0A844GBK0</accession>
<comment type="caution">
    <text evidence="1">The sequence shown here is derived from an EMBL/GenBank/DDBJ whole genome shotgun (WGS) entry which is preliminary data.</text>
</comment>